<evidence type="ECO:0000256" key="1">
    <source>
        <dbReference type="SAM" id="MobiDB-lite"/>
    </source>
</evidence>
<feature type="compositionally biased region" description="Polar residues" evidence="1">
    <location>
        <begin position="27"/>
        <end position="48"/>
    </location>
</feature>
<proteinExistence type="predicted"/>
<feature type="region of interest" description="Disordered" evidence="1">
    <location>
        <begin position="24"/>
        <end position="52"/>
    </location>
</feature>
<protein>
    <submittedName>
        <fullName evidence="2">Uncharacterized protein</fullName>
    </submittedName>
</protein>
<gene>
    <name evidence="2" type="ORF">BS47DRAFT_1368684</name>
</gene>
<reference evidence="2" key="1">
    <citation type="journal article" date="2020" name="Nat. Commun.">
        <title>Large-scale genome sequencing of mycorrhizal fungi provides insights into the early evolution of symbiotic traits.</title>
        <authorList>
            <person name="Miyauchi S."/>
            <person name="Kiss E."/>
            <person name="Kuo A."/>
            <person name="Drula E."/>
            <person name="Kohler A."/>
            <person name="Sanchez-Garcia M."/>
            <person name="Morin E."/>
            <person name="Andreopoulos B."/>
            <person name="Barry K.W."/>
            <person name="Bonito G."/>
            <person name="Buee M."/>
            <person name="Carver A."/>
            <person name="Chen C."/>
            <person name="Cichocki N."/>
            <person name="Clum A."/>
            <person name="Culley D."/>
            <person name="Crous P.W."/>
            <person name="Fauchery L."/>
            <person name="Girlanda M."/>
            <person name="Hayes R.D."/>
            <person name="Keri Z."/>
            <person name="LaButti K."/>
            <person name="Lipzen A."/>
            <person name="Lombard V."/>
            <person name="Magnuson J."/>
            <person name="Maillard F."/>
            <person name="Murat C."/>
            <person name="Nolan M."/>
            <person name="Ohm R.A."/>
            <person name="Pangilinan J."/>
            <person name="Pereira M.F."/>
            <person name="Perotto S."/>
            <person name="Peter M."/>
            <person name="Pfister S."/>
            <person name="Riley R."/>
            <person name="Sitrit Y."/>
            <person name="Stielow J.B."/>
            <person name="Szollosi G."/>
            <person name="Zifcakova L."/>
            <person name="Stursova M."/>
            <person name="Spatafora J.W."/>
            <person name="Tedersoo L."/>
            <person name="Vaario L.M."/>
            <person name="Yamada A."/>
            <person name="Yan M."/>
            <person name="Wang P."/>
            <person name="Xu J."/>
            <person name="Bruns T."/>
            <person name="Baldrian P."/>
            <person name="Vilgalys R."/>
            <person name="Dunand C."/>
            <person name="Henrissat B."/>
            <person name="Grigoriev I.V."/>
            <person name="Hibbett D."/>
            <person name="Nagy L.G."/>
            <person name="Martin F.M."/>
        </authorList>
    </citation>
    <scope>NUCLEOTIDE SEQUENCE</scope>
    <source>
        <strain evidence="2">UP504</strain>
    </source>
</reference>
<organism evidence="2 3">
    <name type="scientific">Hydnum rufescens UP504</name>
    <dbReference type="NCBI Taxonomy" id="1448309"/>
    <lineage>
        <taxon>Eukaryota</taxon>
        <taxon>Fungi</taxon>
        <taxon>Dikarya</taxon>
        <taxon>Basidiomycota</taxon>
        <taxon>Agaricomycotina</taxon>
        <taxon>Agaricomycetes</taxon>
        <taxon>Cantharellales</taxon>
        <taxon>Hydnaceae</taxon>
        <taxon>Hydnum</taxon>
    </lineage>
</organism>
<evidence type="ECO:0000313" key="3">
    <source>
        <dbReference type="Proteomes" id="UP000886523"/>
    </source>
</evidence>
<sequence>MSQQDIAHSQDVFSASYVPKPWGELSFTPSSPTTKTRISAKKTASQRSQAKEPKTFSILVEDFKGILDLARQNKCNTETGNRIATQIATLTEDIHNHFDKLEQDVSALSSIPASTQPTTYSQALASNKSPTTTGHPKVTPPATSTCIRNPELDLTLIQSHPSNPVYPTTLFPELKWLADTAIESASIVGPDGKPLKICAVSHHASKDIIITMNSVTDADRLHSNTNWVPLLSKELTLHCPVFAIIAHRVPTSFDPTSKDDFGDLKSSNPGILDSLAHVMWARPNLDTNKKFSSLVLHLHNPRDANKAITNSISYNGTLLATEKSC</sequence>
<dbReference type="OrthoDB" id="3856898at2759"/>
<feature type="region of interest" description="Disordered" evidence="1">
    <location>
        <begin position="125"/>
        <end position="144"/>
    </location>
</feature>
<feature type="compositionally biased region" description="Polar residues" evidence="1">
    <location>
        <begin position="125"/>
        <end position="134"/>
    </location>
</feature>
<evidence type="ECO:0000313" key="2">
    <source>
        <dbReference type="EMBL" id="KAF9504599.1"/>
    </source>
</evidence>
<comment type="caution">
    <text evidence="2">The sequence shown here is derived from an EMBL/GenBank/DDBJ whole genome shotgun (WGS) entry which is preliminary data.</text>
</comment>
<accession>A0A9P6AG53</accession>
<dbReference type="AlphaFoldDB" id="A0A9P6AG53"/>
<dbReference type="Proteomes" id="UP000886523">
    <property type="component" value="Unassembled WGS sequence"/>
</dbReference>
<name>A0A9P6AG53_9AGAM</name>
<dbReference type="EMBL" id="MU129211">
    <property type="protein sequence ID" value="KAF9504599.1"/>
    <property type="molecule type" value="Genomic_DNA"/>
</dbReference>
<keyword evidence="3" id="KW-1185">Reference proteome</keyword>